<dbReference type="EMBL" id="JACRTB010000022">
    <property type="protein sequence ID" value="MBC8577146.1"/>
    <property type="molecule type" value="Genomic_DNA"/>
</dbReference>
<proteinExistence type="predicted"/>
<sequence length="53" mass="6209">MREYQRDRLLEEVTAAIRGLDDDGLRKLGMFLAEMREEKQRNPGKEVQRTDGS</sequence>
<comment type="caution">
    <text evidence="1">The sequence shown here is derived from an EMBL/GenBank/DDBJ whole genome shotgun (WGS) entry which is preliminary data.</text>
</comment>
<accession>A0ABR7NL58</accession>
<reference evidence="1 2" key="1">
    <citation type="submission" date="2020-08" db="EMBL/GenBank/DDBJ databases">
        <title>Genome public.</title>
        <authorList>
            <person name="Liu C."/>
            <person name="Sun Q."/>
        </authorList>
    </citation>
    <scope>NUCLEOTIDE SEQUENCE [LARGE SCALE GENOMIC DNA]</scope>
    <source>
        <strain evidence="1 2">BX1</strain>
    </source>
</reference>
<keyword evidence="2" id="KW-1185">Reference proteome</keyword>
<protein>
    <submittedName>
        <fullName evidence="1">Uncharacterized protein</fullName>
    </submittedName>
</protein>
<gene>
    <name evidence="1" type="ORF">H8717_12105</name>
</gene>
<evidence type="ECO:0000313" key="1">
    <source>
        <dbReference type="EMBL" id="MBC8577146.1"/>
    </source>
</evidence>
<organism evidence="1 2">
    <name type="scientific">Yanshouia hominis</name>
    <dbReference type="NCBI Taxonomy" id="2763673"/>
    <lineage>
        <taxon>Bacteria</taxon>
        <taxon>Bacillati</taxon>
        <taxon>Bacillota</taxon>
        <taxon>Clostridia</taxon>
        <taxon>Eubacteriales</taxon>
        <taxon>Oscillospiraceae</taxon>
        <taxon>Yanshouia</taxon>
    </lineage>
</organism>
<dbReference type="RefSeq" id="WP_262400615.1">
    <property type="nucleotide sequence ID" value="NZ_JACRTB010000022.1"/>
</dbReference>
<evidence type="ECO:0000313" key="2">
    <source>
        <dbReference type="Proteomes" id="UP000658131"/>
    </source>
</evidence>
<dbReference type="Proteomes" id="UP000658131">
    <property type="component" value="Unassembled WGS sequence"/>
</dbReference>
<name>A0ABR7NL58_9FIRM</name>